<dbReference type="Proteomes" id="UP000887013">
    <property type="component" value="Unassembled WGS sequence"/>
</dbReference>
<reference evidence="2" key="1">
    <citation type="submission" date="2020-08" db="EMBL/GenBank/DDBJ databases">
        <title>Multicomponent nature underlies the extraordinary mechanical properties of spider dragline silk.</title>
        <authorList>
            <person name="Kono N."/>
            <person name="Nakamura H."/>
            <person name="Mori M."/>
            <person name="Yoshida Y."/>
            <person name="Ohtoshi R."/>
            <person name="Malay A.D."/>
            <person name="Moran D.A.P."/>
            <person name="Tomita M."/>
            <person name="Numata K."/>
            <person name="Arakawa K."/>
        </authorList>
    </citation>
    <scope>NUCLEOTIDE SEQUENCE</scope>
</reference>
<dbReference type="AlphaFoldDB" id="A0A8X6QPR0"/>
<feature type="region of interest" description="Disordered" evidence="1">
    <location>
        <begin position="43"/>
        <end position="65"/>
    </location>
</feature>
<name>A0A8X6QPR0_NEPPI</name>
<organism evidence="2 3">
    <name type="scientific">Nephila pilipes</name>
    <name type="common">Giant wood spider</name>
    <name type="synonym">Nephila maculata</name>
    <dbReference type="NCBI Taxonomy" id="299642"/>
    <lineage>
        <taxon>Eukaryota</taxon>
        <taxon>Metazoa</taxon>
        <taxon>Ecdysozoa</taxon>
        <taxon>Arthropoda</taxon>
        <taxon>Chelicerata</taxon>
        <taxon>Arachnida</taxon>
        <taxon>Araneae</taxon>
        <taxon>Araneomorphae</taxon>
        <taxon>Entelegynae</taxon>
        <taxon>Araneoidea</taxon>
        <taxon>Nephilidae</taxon>
        <taxon>Nephila</taxon>
    </lineage>
</organism>
<dbReference type="EMBL" id="BMAW01128497">
    <property type="protein sequence ID" value="GFU25707.1"/>
    <property type="molecule type" value="Genomic_DNA"/>
</dbReference>
<evidence type="ECO:0000313" key="3">
    <source>
        <dbReference type="Proteomes" id="UP000887013"/>
    </source>
</evidence>
<protein>
    <submittedName>
        <fullName evidence="2">Uncharacterized protein</fullName>
    </submittedName>
</protein>
<dbReference type="OrthoDB" id="3165381at2759"/>
<sequence length="97" mass="11009">MKVLSLPYVAHRKRIRSPLAKGSPSRCSILISVPHGGPGIQRNLNPQGREHRVSRNNPMNTTPRAKPYLQATDQTCRLPLSTLFYRLEVPLEELLRI</sequence>
<proteinExistence type="predicted"/>
<comment type="caution">
    <text evidence="2">The sequence shown here is derived from an EMBL/GenBank/DDBJ whole genome shotgun (WGS) entry which is preliminary data.</text>
</comment>
<evidence type="ECO:0000313" key="2">
    <source>
        <dbReference type="EMBL" id="GFU25707.1"/>
    </source>
</evidence>
<gene>
    <name evidence="2" type="ORF">NPIL_149971</name>
</gene>
<keyword evidence="3" id="KW-1185">Reference proteome</keyword>
<accession>A0A8X6QPR0</accession>
<evidence type="ECO:0000256" key="1">
    <source>
        <dbReference type="SAM" id="MobiDB-lite"/>
    </source>
</evidence>